<reference evidence="1 2" key="1">
    <citation type="submission" date="2019-09" db="EMBL/GenBank/DDBJ databases">
        <title>Whole genome sequencing of Microbacterium maritypicum.</title>
        <authorList>
            <person name="Lenchi N."/>
        </authorList>
    </citation>
    <scope>NUCLEOTIDE SEQUENCE [LARGE SCALE GENOMIC DNA]</scope>
    <source>
        <strain evidence="1 2">DSM 12512</strain>
    </source>
</reference>
<sequence>MTTISEHEVSVRLLNPGGDVPLSWAENSPGQVTLDSAAFPYVQGTVKIAVEDAMLLEDLDPRDSRRLAITAARDGGSPRTFNLGVREATPDRAGGTVTLRLASDEAVLMDYAQLVDDNGPRAHQASLRAVCNYVLGKIGAALQAGGPDADVTAYWSVTNLVPNPRLANDANAWQTGSGASGGGRLVMSAPLPPVGNTAYRWTAAAGDSNAVPLSALYRVTPGKWYVFTAYLCSGTTRQARAAIQWWSAGGSVASSTSYGAFITSDVTAFRRVSVIAQCPPGAEQAVPYINTVGNASGNLHYASCAMFHEGNEVIPYYDGATAAGGGYTYAWQAAVHASTSTRTPAVERRPEALRWSAGDSGMAFLETLLKSAGLRIVCDEQRRWFLRGNDYRAGGAQAYRYGVNIKTASESLSRDDNSWRDGAVYEYIWTDDDGIEQRRLDAFALPGASKIAKVELRNTPYPGPGRAQYMVERAQGTGRTVSVTANPAWDEVTDQALSILLEDTPIQTGIIASVRYDFGDDSVEITSRTTDTPAGAIDLLAGTINSLPGTINAL</sequence>
<organism evidence="1 2">
    <name type="scientific">Microbacterium maritypicum</name>
    <name type="common">Microbacterium liquefaciens</name>
    <dbReference type="NCBI Taxonomy" id="33918"/>
    <lineage>
        <taxon>Bacteria</taxon>
        <taxon>Bacillati</taxon>
        <taxon>Actinomycetota</taxon>
        <taxon>Actinomycetes</taxon>
        <taxon>Micrococcales</taxon>
        <taxon>Microbacteriaceae</taxon>
        <taxon>Microbacterium</taxon>
    </lineage>
</organism>
<dbReference type="RefSeq" id="WP_151486433.1">
    <property type="nucleotide sequence ID" value="NZ_WAAQ01000001.1"/>
</dbReference>
<dbReference type="EMBL" id="WAAQ01000001">
    <property type="protein sequence ID" value="KAB1887514.1"/>
    <property type="molecule type" value="Genomic_DNA"/>
</dbReference>
<dbReference type="Proteomes" id="UP000436027">
    <property type="component" value="Unassembled WGS sequence"/>
</dbReference>
<accession>A0AAD3X548</accession>
<protein>
    <submittedName>
        <fullName evidence="1">Uncharacterized protein</fullName>
    </submittedName>
</protein>
<gene>
    <name evidence="1" type="ORF">F6W70_09080</name>
</gene>
<comment type="caution">
    <text evidence="1">The sequence shown here is derived from an EMBL/GenBank/DDBJ whole genome shotgun (WGS) entry which is preliminary data.</text>
</comment>
<dbReference type="AlphaFoldDB" id="A0AAD3X548"/>
<evidence type="ECO:0000313" key="1">
    <source>
        <dbReference type="EMBL" id="KAB1887514.1"/>
    </source>
</evidence>
<name>A0AAD3X548_MICMQ</name>
<proteinExistence type="predicted"/>
<evidence type="ECO:0000313" key="2">
    <source>
        <dbReference type="Proteomes" id="UP000436027"/>
    </source>
</evidence>
<dbReference type="Gene3D" id="2.60.120.260">
    <property type="entry name" value="Galactose-binding domain-like"/>
    <property type="match status" value="1"/>
</dbReference>